<keyword evidence="2" id="KW-0902">Two-component regulatory system</keyword>
<dbReference type="RefSeq" id="WP_115067874.1">
    <property type="nucleotide sequence ID" value="NZ_UHID01000001.1"/>
</dbReference>
<feature type="compositionally biased region" description="Low complexity" evidence="7">
    <location>
        <begin position="587"/>
        <end position="600"/>
    </location>
</feature>
<dbReference type="InterPro" id="IPR005158">
    <property type="entry name" value="BTAD"/>
</dbReference>
<dbReference type="Pfam" id="PF13191">
    <property type="entry name" value="AAA_16"/>
    <property type="match status" value="1"/>
</dbReference>
<dbReference type="SUPFAM" id="SSF52540">
    <property type="entry name" value="P-loop containing nucleoside triphosphate hydrolases"/>
    <property type="match status" value="1"/>
</dbReference>
<evidence type="ECO:0000256" key="1">
    <source>
        <dbReference type="ARBA" id="ARBA00005820"/>
    </source>
</evidence>
<dbReference type="SUPFAM" id="SSF46894">
    <property type="entry name" value="C-terminal effector domain of the bipartite response regulators"/>
    <property type="match status" value="1"/>
</dbReference>
<evidence type="ECO:0000313" key="9">
    <source>
        <dbReference type="EMBL" id="SUO94113.1"/>
    </source>
</evidence>
<dbReference type="InterPro" id="IPR036388">
    <property type="entry name" value="WH-like_DNA-bd_sf"/>
</dbReference>
<proteinExistence type="inferred from homology"/>
<dbReference type="CDD" id="cd15831">
    <property type="entry name" value="BTAD"/>
    <property type="match status" value="1"/>
</dbReference>
<protein>
    <submittedName>
        <fullName evidence="9">AfsR-like transcriptional regulator</fullName>
    </submittedName>
</protein>
<evidence type="ECO:0000256" key="6">
    <source>
        <dbReference type="PROSITE-ProRule" id="PRU01091"/>
    </source>
</evidence>
<evidence type="ECO:0000256" key="4">
    <source>
        <dbReference type="ARBA" id="ARBA00023125"/>
    </source>
</evidence>
<dbReference type="Gene3D" id="1.25.40.10">
    <property type="entry name" value="Tetratricopeptide repeat domain"/>
    <property type="match status" value="1"/>
</dbReference>
<dbReference type="GO" id="GO:0006355">
    <property type="term" value="P:regulation of DNA-templated transcription"/>
    <property type="evidence" value="ECO:0007669"/>
    <property type="project" value="InterPro"/>
</dbReference>
<dbReference type="InterPro" id="IPR027417">
    <property type="entry name" value="P-loop_NTPase"/>
</dbReference>
<evidence type="ECO:0000256" key="2">
    <source>
        <dbReference type="ARBA" id="ARBA00023012"/>
    </source>
</evidence>
<feature type="compositionally biased region" description="Pro residues" evidence="7">
    <location>
        <begin position="618"/>
        <end position="630"/>
    </location>
</feature>
<dbReference type="Pfam" id="PF00486">
    <property type="entry name" value="Trans_reg_C"/>
    <property type="match status" value="1"/>
</dbReference>
<feature type="region of interest" description="Disordered" evidence="7">
    <location>
        <begin position="587"/>
        <end position="661"/>
    </location>
</feature>
<name>A0A380MQD4_STRGR</name>
<dbReference type="SUPFAM" id="SSF48452">
    <property type="entry name" value="TPR-like"/>
    <property type="match status" value="1"/>
</dbReference>
<dbReference type="AlphaFoldDB" id="A0A380MQD4"/>
<feature type="DNA-binding region" description="OmpR/PhoB-type" evidence="6">
    <location>
        <begin position="1"/>
        <end position="94"/>
    </location>
</feature>
<reference evidence="9 10" key="1">
    <citation type="submission" date="2018-06" db="EMBL/GenBank/DDBJ databases">
        <authorList>
            <consortium name="Pathogen Informatics"/>
            <person name="Doyle S."/>
        </authorList>
    </citation>
    <scope>NUCLEOTIDE SEQUENCE [LARGE SCALE GENOMIC DNA]</scope>
    <source>
        <strain evidence="9 10">NCTC7807</strain>
    </source>
</reference>
<evidence type="ECO:0000313" key="10">
    <source>
        <dbReference type="Proteomes" id="UP000254150"/>
    </source>
</evidence>
<dbReference type="GeneID" id="95070201"/>
<evidence type="ECO:0000256" key="3">
    <source>
        <dbReference type="ARBA" id="ARBA00023015"/>
    </source>
</evidence>
<dbReference type="GO" id="GO:0003677">
    <property type="term" value="F:DNA binding"/>
    <property type="evidence" value="ECO:0007669"/>
    <property type="project" value="UniProtKB-UniRule"/>
</dbReference>
<dbReference type="InterPro" id="IPR041664">
    <property type="entry name" value="AAA_16"/>
</dbReference>
<dbReference type="InterPro" id="IPR011990">
    <property type="entry name" value="TPR-like_helical_dom_sf"/>
</dbReference>
<accession>A0A380MQD4</accession>
<evidence type="ECO:0000256" key="7">
    <source>
        <dbReference type="SAM" id="MobiDB-lite"/>
    </source>
</evidence>
<dbReference type="SMART" id="SM01043">
    <property type="entry name" value="BTAD"/>
    <property type="match status" value="1"/>
</dbReference>
<comment type="similarity">
    <text evidence="1">Belongs to the AfsR/DnrI/RedD regulatory family.</text>
</comment>
<sequence length="661" mass="69615">MRFQLLGPLSLHDGPESVVLQPAKPTVLLTALLLHANSVVSADYLQRAIWGEEQPATAKAALQTCVLRLRRLFTKHGVTETPIEAVPGGYRITAGPHTLDLIGFRERVRRAAALSHDPHAELAALRDALALWQGPLLANVRSDLLHRDEVPRLAEERLRAVERLGDLHLRLGRCGEALGDLWEVTRAHPGHERFHEQLVEALYRSGRQAEALAEYRRVKEYLLQELGVDPGSALQRLELAILRGDDLGAAEPAARPGGGQVPVPAAPVAAPKTPELVTALTAVPDFAGRADEVAALTAHLTADTAHRPGGPLTVVLSGAPGIGKSALARHVATRLADRFPGGRLLVRMTGPDGLPYDPGTVAGQLTRALEARPPGSGTLLVLDDAVDADQVRPLLAACSGGAVVVTSRRGLAGLVATHGGRVVRLGPFRPAESHALLRAVLGAERVDAEPDEARRIAESCGHHPLALRIMTARLQTRPGLRLADSAGWLAAGQAGRLALTDAPGLSVPEVLGEALGRLEPPLADAFLEVAALGPACATDEAATALGLCEADTEQLLDRLADAGFLEEGPPGPYRTLPLLRAWAGGARRPPGGPAAHPQAADTARAGRCPHCRTGRKPTPAPHEGPRPALPPAHRTGGAPREHPPDAAGPPSARRRECEDTA</sequence>
<keyword evidence="4 6" id="KW-0238">DNA-binding</keyword>
<dbReference type="InterPro" id="IPR001867">
    <property type="entry name" value="OmpR/PhoB-type_DNA-bd"/>
</dbReference>
<dbReference type="SMART" id="SM00862">
    <property type="entry name" value="Trans_reg_C"/>
    <property type="match status" value="1"/>
</dbReference>
<evidence type="ECO:0000259" key="8">
    <source>
        <dbReference type="PROSITE" id="PS51755"/>
    </source>
</evidence>
<keyword evidence="5" id="KW-0804">Transcription</keyword>
<dbReference type="EMBL" id="UHID01000001">
    <property type="protein sequence ID" value="SUO94113.1"/>
    <property type="molecule type" value="Genomic_DNA"/>
</dbReference>
<dbReference type="InterPro" id="IPR016032">
    <property type="entry name" value="Sig_transdc_resp-reg_C-effctor"/>
</dbReference>
<dbReference type="InterPro" id="IPR051677">
    <property type="entry name" value="AfsR-DnrI-RedD_regulator"/>
</dbReference>
<keyword evidence="3" id="KW-0805">Transcription regulation</keyword>
<feature type="domain" description="OmpR/PhoB-type" evidence="8">
    <location>
        <begin position="1"/>
        <end position="94"/>
    </location>
</feature>
<organism evidence="9 10">
    <name type="scientific">Streptomyces griseus</name>
    <dbReference type="NCBI Taxonomy" id="1911"/>
    <lineage>
        <taxon>Bacteria</taxon>
        <taxon>Bacillati</taxon>
        <taxon>Actinomycetota</taxon>
        <taxon>Actinomycetes</taxon>
        <taxon>Kitasatosporales</taxon>
        <taxon>Streptomycetaceae</taxon>
        <taxon>Streptomyces</taxon>
    </lineage>
</organism>
<dbReference type="Gene3D" id="3.40.50.300">
    <property type="entry name" value="P-loop containing nucleotide triphosphate hydrolases"/>
    <property type="match status" value="1"/>
</dbReference>
<dbReference type="Proteomes" id="UP000254150">
    <property type="component" value="Unassembled WGS sequence"/>
</dbReference>
<dbReference type="PANTHER" id="PTHR35807">
    <property type="entry name" value="TRANSCRIPTIONAL REGULATOR REDD-RELATED"/>
    <property type="match status" value="1"/>
</dbReference>
<dbReference type="PANTHER" id="PTHR35807:SF1">
    <property type="entry name" value="TRANSCRIPTIONAL REGULATOR REDD"/>
    <property type="match status" value="1"/>
</dbReference>
<dbReference type="Pfam" id="PF03704">
    <property type="entry name" value="BTAD"/>
    <property type="match status" value="1"/>
</dbReference>
<evidence type="ECO:0000256" key="5">
    <source>
        <dbReference type="ARBA" id="ARBA00023163"/>
    </source>
</evidence>
<dbReference type="GO" id="GO:0000160">
    <property type="term" value="P:phosphorelay signal transduction system"/>
    <property type="evidence" value="ECO:0007669"/>
    <property type="project" value="UniProtKB-KW"/>
</dbReference>
<gene>
    <name evidence="9" type="primary">afsR_3</name>
    <name evidence="9" type="ORF">NCTC7807_00710</name>
</gene>
<dbReference type="PROSITE" id="PS51755">
    <property type="entry name" value="OMPR_PHOB"/>
    <property type="match status" value="1"/>
</dbReference>
<dbReference type="Gene3D" id="1.10.10.10">
    <property type="entry name" value="Winged helix-like DNA-binding domain superfamily/Winged helix DNA-binding domain"/>
    <property type="match status" value="1"/>
</dbReference>